<feature type="transmembrane region" description="Helical" evidence="1">
    <location>
        <begin position="185"/>
        <end position="207"/>
    </location>
</feature>
<evidence type="ECO:0000256" key="1">
    <source>
        <dbReference type="SAM" id="Phobius"/>
    </source>
</evidence>
<proteinExistence type="predicted"/>
<evidence type="ECO:0000313" key="3">
    <source>
        <dbReference type="Proteomes" id="UP001515683"/>
    </source>
</evidence>
<dbReference type="EMBL" id="VWXF01000011">
    <property type="protein sequence ID" value="NIF23960.1"/>
    <property type="molecule type" value="Genomic_DNA"/>
</dbReference>
<evidence type="ECO:0000313" key="2">
    <source>
        <dbReference type="EMBL" id="NIF23960.1"/>
    </source>
</evidence>
<keyword evidence="1" id="KW-1133">Transmembrane helix</keyword>
<reference evidence="2 3" key="1">
    <citation type="journal article" date="2019" name="bioRxiv">
        <title>Bacteria contribute to plant secondary compound degradation in a generalist herbivore system.</title>
        <authorList>
            <person name="Francoeur C.B."/>
            <person name="Khadempour L."/>
            <person name="Moreira-Soto R.D."/>
            <person name="Gotting K."/>
            <person name="Book A.J."/>
            <person name="Pinto-Tomas A.A."/>
            <person name="Keefover-Ring K."/>
            <person name="Currie C.R."/>
        </authorList>
    </citation>
    <scope>NUCLEOTIDE SEQUENCE [LARGE SCALE GENOMIC DNA]</scope>
    <source>
        <strain evidence="2">Acro-835</strain>
    </source>
</reference>
<organism evidence="2 3">
    <name type="scientific">Candidatus Pantoea multigeneris</name>
    <dbReference type="NCBI Taxonomy" id="2608357"/>
    <lineage>
        <taxon>Bacteria</taxon>
        <taxon>Pseudomonadati</taxon>
        <taxon>Pseudomonadota</taxon>
        <taxon>Gammaproteobacteria</taxon>
        <taxon>Enterobacterales</taxon>
        <taxon>Erwiniaceae</taxon>
        <taxon>Pantoea</taxon>
    </lineage>
</organism>
<feature type="transmembrane region" description="Helical" evidence="1">
    <location>
        <begin position="104"/>
        <end position="128"/>
    </location>
</feature>
<dbReference type="RefSeq" id="WP_167017669.1">
    <property type="nucleotide sequence ID" value="NZ_VWXF01000011.1"/>
</dbReference>
<accession>A0ABX0RF22</accession>
<keyword evidence="3" id="KW-1185">Reference proteome</keyword>
<feature type="transmembrane region" description="Helical" evidence="1">
    <location>
        <begin position="134"/>
        <end position="156"/>
    </location>
</feature>
<keyword evidence="1" id="KW-0812">Transmembrane</keyword>
<comment type="caution">
    <text evidence="2">The sequence shown here is derived from an EMBL/GenBank/DDBJ whole genome shotgun (WGS) entry which is preliminary data.</text>
</comment>
<keyword evidence="1" id="KW-0472">Membrane</keyword>
<protein>
    <submittedName>
        <fullName evidence="2">Uncharacterized protein</fullName>
    </submittedName>
</protein>
<dbReference type="Proteomes" id="UP001515683">
    <property type="component" value="Unassembled WGS sequence"/>
</dbReference>
<feature type="transmembrane region" description="Helical" evidence="1">
    <location>
        <begin position="47"/>
        <end position="74"/>
    </location>
</feature>
<gene>
    <name evidence="2" type="ORF">F3J40_20480</name>
</gene>
<name>A0ABX0RF22_9GAMM</name>
<sequence length="315" mass="35098">MSIISYLEKHTPSPAKIALILGGFILLYYSVVHSAMPDNLSLGDGIWLIFISAISGGIILMGVIFYAAMACCILDLIRRVVIRSVPSENEPQGMKNLRIIFKEYIPVFDTVIYLTPVLWVFICIMLFIRGKREWIFIISGSLLLWPVIIMLVLMMVKLYRNSIPFGFTPAKTERFAKNAQDLRSILLYFSFSVVLYSFLLGFISPVADTTMKILSVRQENVSLYVKSPWSDVLQRHLPVSSGCKVPQGYALFEHVTLSFSNLGNSVSVEIQGQKKATSLKIPGDSVIVDPAPLNPGIPDTGCVSDRTNKPQVKTL</sequence>
<feature type="transmembrane region" description="Helical" evidence="1">
    <location>
        <begin position="17"/>
        <end position="35"/>
    </location>
</feature>